<dbReference type="Pfam" id="PF12796">
    <property type="entry name" value="Ank_2"/>
    <property type="match status" value="1"/>
</dbReference>
<dbReference type="SUPFAM" id="SSF48403">
    <property type="entry name" value="Ankyrin repeat"/>
    <property type="match status" value="1"/>
</dbReference>
<dbReference type="InterPro" id="IPR036770">
    <property type="entry name" value="Ankyrin_rpt-contain_sf"/>
</dbReference>
<gene>
    <name evidence="3" type="ORF">DFP94_1011381</name>
</gene>
<dbReference type="InterPro" id="IPR025369">
    <property type="entry name" value="DUF4274"/>
</dbReference>
<name>A0A369BQ73_9BACL</name>
<comment type="caution">
    <text evidence="3">The sequence shown here is derived from an EMBL/GenBank/DDBJ whole genome shotgun (WGS) entry which is preliminary data.</text>
</comment>
<keyword evidence="1" id="KW-0040">ANK repeat</keyword>
<evidence type="ECO:0000313" key="3">
    <source>
        <dbReference type="EMBL" id="RCX23779.1"/>
    </source>
</evidence>
<dbReference type="OrthoDB" id="2645024at2"/>
<feature type="repeat" description="ANK" evidence="1">
    <location>
        <begin position="30"/>
        <end position="63"/>
    </location>
</feature>
<keyword evidence="4" id="KW-1185">Reference proteome</keyword>
<dbReference type="Pfam" id="PF14096">
    <property type="entry name" value="DUF4274"/>
    <property type="match status" value="1"/>
</dbReference>
<dbReference type="PROSITE" id="PS50297">
    <property type="entry name" value="ANK_REP_REGION"/>
    <property type="match status" value="1"/>
</dbReference>
<evidence type="ECO:0000256" key="1">
    <source>
        <dbReference type="PROSITE-ProRule" id="PRU00023"/>
    </source>
</evidence>
<organism evidence="3 4">
    <name type="scientific">Fontibacillus phaseoli</name>
    <dbReference type="NCBI Taxonomy" id="1416533"/>
    <lineage>
        <taxon>Bacteria</taxon>
        <taxon>Bacillati</taxon>
        <taxon>Bacillota</taxon>
        <taxon>Bacilli</taxon>
        <taxon>Bacillales</taxon>
        <taxon>Paenibacillaceae</taxon>
        <taxon>Fontibacillus</taxon>
    </lineage>
</organism>
<evidence type="ECO:0000313" key="4">
    <source>
        <dbReference type="Proteomes" id="UP000253090"/>
    </source>
</evidence>
<dbReference type="PROSITE" id="PS50088">
    <property type="entry name" value="ANK_REPEAT"/>
    <property type="match status" value="1"/>
</dbReference>
<dbReference type="AlphaFoldDB" id="A0A369BQ73"/>
<sequence length="235" mass="26478">MNWTEISRSKDIEAVRTAVAELDANERDDRGRTPLMLFITNRMPIHAIELLIREGADLEAEDKLRDTALKKAVKFKQKEAIAKLLEAGVRLDSPQGILATAWNAARGNKGIADMLLKTKGAVRLTLLREEDEIVDDILYDELQENICKKIVSLDSPVLLHAVVNGYNWDDGPEPMLCAYRNPALMEITMLDMYDLLDGDYWLEQDGTQPAATAERKGWKELAAGLKERLEQIYPA</sequence>
<dbReference type="EMBL" id="QPJW01000001">
    <property type="protein sequence ID" value="RCX23779.1"/>
    <property type="molecule type" value="Genomic_DNA"/>
</dbReference>
<dbReference type="Gene3D" id="1.25.40.20">
    <property type="entry name" value="Ankyrin repeat-containing domain"/>
    <property type="match status" value="1"/>
</dbReference>
<dbReference type="RefSeq" id="WP_114495619.1">
    <property type="nucleotide sequence ID" value="NZ_QPJW01000001.1"/>
</dbReference>
<reference evidence="3 4" key="1">
    <citation type="submission" date="2018-07" db="EMBL/GenBank/DDBJ databases">
        <title>Genomic Encyclopedia of Type Strains, Phase III (KMG-III): the genomes of soil and plant-associated and newly described type strains.</title>
        <authorList>
            <person name="Whitman W."/>
        </authorList>
    </citation>
    <scope>NUCLEOTIDE SEQUENCE [LARGE SCALE GENOMIC DNA]</scope>
    <source>
        <strain evidence="3 4">CECT 8333</strain>
    </source>
</reference>
<proteinExistence type="predicted"/>
<protein>
    <submittedName>
        <fullName evidence="3">Ankyrin repeat protein</fullName>
    </submittedName>
</protein>
<dbReference type="SMART" id="SM00248">
    <property type="entry name" value="ANK"/>
    <property type="match status" value="3"/>
</dbReference>
<accession>A0A369BQ73</accession>
<dbReference type="Proteomes" id="UP000253090">
    <property type="component" value="Unassembled WGS sequence"/>
</dbReference>
<dbReference type="InterPro" id="IPR002110">
    <property type="entry name" value="Ankyrin_rpt"/>
</dbReference>
<feature type="domain" description="DUF4274" evidence="2">
    <location>
        <begin position="154"/>
        <end position="229"/>
    </location>
</feature>
<evidence type="ECO:0000259" key="2">
    <source>
        <dbReference type="Pfam" id="PF14096"/>
    </source>
</evidence>